<comment type="similarity">
    <text evidence="8">Belongs to the bacterial reverse transcriptase family.</text>
</comment>
<evidence type="ECO:0000256" key="4">
    <source>
        <dbReference type="ARBA" id="ARBA00022723"/>
    </source>
</evidence>
<sequence>MNLIKFLKETTLIPEDELLKFASTAPHRYKEYDIPKRNGKGVRHIAQPSKELKFFQKIIVNYLSDILPVHEKATAYKQRVGIKENALYHCGNEFILKMDFENFFPSITPDVLFHLFKRLDIKFDKTDEFFLEKLLFKKGRRDRNSYLSIGSPSSPFISNCIMYFFDIEADRVCWNRGITYSRYADDITLSTKKRNNLFDMPKLLNEMLTRELLGFIKVNKDKTVFSSKRHNRHITGVTLNNDGDISLGRDRKRLISSMIHRFKSGQLDSIQTAELQGFISFSYYIEPLFLNRLKLKYGTDIIDRIKSYNLL</sequence>
<feature type="domain" description="Reverse transcriptase" evidence="10">
    <location>
        <begin position="15"/>
        <end position="239"/>
    </location>
</feature>
<evidence type="ECO:0000256" key="3">
    <source>
        <dbReference type="ARBA" id="ARBA00022695"/>
    </source>
</evidence>
<evidence type="ECO:0000256" key="2">
    <source>
        <dbReference type="ARBA" id="ARBA00022679"/>
    </source>
</evidence>
<keyword evidence="3" id="KW-0548">Nucleotidyltransferase</keyword>
<dbReference type="CDD" id="cd03487">
    <property type="entry name" value="RT_Bac_retron_II"/>
    <property type="match status" value="1"/>
</dbReference>
<keyword evidence="7" id="KW-0051">Antiviral defense</keyword>
<name>A0A380B6A4_9GAMM</name>
<reference evidence="11 12" key="1">
    <citation type="submission" date="2018-06" db="EMBL/GenBank/DDBJ databases">
        <authorList>
            <consortium name="Pathogen Informatics"/>
            <person name="Doyle S."/>
        </authorList>
    </citation>
    <scope>NUCLEOTIDE SEQUENCE [LARGE SCALE GENOMIC DNA]</scope>
    <source>
        <strain evidence="11 12">NCTC10736</strain>
    </source>
</reference>
<keyword evidence="6 11" id="KW-0695">RNA-directed DNA polymerase</keyword>
<evidence type="ECO:0000256" key="6">
    <source>
        <dbReference type="ARBA" id="ARBA00022918"/>
    </source>
</evidence>
<dbReference type="GO" id="GO:0003723">
    <property type="term" value="F:RNA binding"/>
    <property type="evidence" value="ECO:0007669"/>
    <property type="project" value="InterPro"/>
</dbReference>
<dbReference type="PANTHER" id="PTHR34047:SF7">
    <property type="entry name" value="RNA-DIRECTED DNA POLYMERASE"/>
    <property type="match status" value="1"/>
</dbReference>
<organism evidence="11 12">
    <name type="scientific">Shewanella morhuae</name>
    <dbReference type="NCBI Taxonomy" id="365591"/>
    <lineage>
        <taxon>Bacteria</taxon>
        <taxon>Pseudomonadati</taxon>
        <taxon>Pseudomonadota</taxon>
        <taxon>Gammaproteobacteria</taxon>
        <taxon>Alteromonadales</taxon>
        <taxon>Shewanellaceae</taxon>
        <taxon>Shewanella</taxon>
    </lineage>
</organism>
<dbReference type="InterPro" id="IPR000477">
    <property type="entry name" value="RT_dom"/>
</dbReference>
<dbReference type="EMBL" id="UGYV01000001">
    <property type="protein sequence ID" value="SUI93451.1"/>
    <property type="molecule type" value="Genomic_DNA"/>
</dbReference>
<dbReference type="NCBIfam" id="NF038233">
    <property type="entry name" value="retron_St85_RT"/>
    <property type="match status" value="1"/>
</dbReference>
<evidence type="ECO:0000313" key="11">
    <source>
        <dbReference type="EMBL" id="SUI93451.1"/>
    </source>
</evidence>
<gene>
    <name evidence="11" type="ORF">NCTC10736_03678</name>
</gene>
<dbReference type="PRINTS" id="PR00866">
    <property type="entry name" value="RNADNAPOLMS"/>
</dbReference>
<evidence type="ECO:0000313" key="12">
    <source>
        <dbReference type="Proteomes" id="UP000255061"/>
    </source>
</evidence>
<evidence type="ECO:0000256" key="5">
    <source>
        <dbReference type="ARBA" id="ARBA00022842"/>
    </source>
</evidence>
<keyword evidence="4" id="KW-0479">Metal-binding</keyword>
<evidence type="ECO:0000256" key="9">
    <source>
        <dbReference type="ARBA" id="ARBA00048173"/>
    </source>
</evidence>
<evidence type="ECO:0000259" key="10">
    <source>
        <dbReference type="PROSITE" id="PS50878"/>
    </source>
</evidence>
<dbReference type="GO" id="GO:0003964">
    <property type="term" value="F:RNA-directed DNA polymerase activity"/>
    <property type="evidence" value="ECO:0007669"/>
    <property type="project" value="UniProtKB-KW"/>
</dbReference>
<dbReference type="GO" id="GO:0046872">
    <property type="term" value="F:metal ion binding"/>
    <property type="evidence" value="ECO:0007669"/>
    <property type="project" value="UniProtKB-KW"/>
</dbReference>
<dbReference type="PROSITE" id="PS50878">
    <property type="entry name" value="RT_POL"/>
    <property type="match status" value="1"/>
</dbReference>
<evidence type="ECO:0000256" key="8">
    <source>
        <dbReference type="ARBA" id="ARBA00034120"/>
    </source>
</evidence>
<dbReference type="EC" id="2.7.7.49" evidence="1"/>
<evidence type="ECO:0000256" key="1">
    <source>
        <dbReference type="ARBA" id="ARBA00012493"/>
    </source>
</evidence>
<comment type="catalytic activity">
    <reaction evidence="9">
        <text>DNA(n) + a 2'-deoxyribonucleoside 5'-triphosphate = DNA(n+1) + diphosphate</text>
        <dbReference type="Rhea" id="RHEA:22508"/>
        <dbReference type="Rhea" id="RHEA-COMP:17339"/>
        <dbReference type="Rhea" id="RHEA-COMP:17340"/>
        <dbReference type="ChEBI" id="CHEBI:33019"/>
        <dbReference type="ChEBI" id="CHEBI:61560"/>
        <dbReference type="ChEBI" id="CHEBI:173112"/>
        <dbReference type="EC" id="2.7.7.49"/>
    </reaction>
</comment>
<dbReference type="InterPro" id="IPR043502">
    <property type="entry name" value="DNA/RNA_pol_sf"/>
</dbReference>
<protein>
    <recommendedName>
        <fullName evidence="1">RNA-directed DNA polymerase</fullName>
        <ecNumber evidence="1">2.7.7.49</ecNumber>
    </recommendedName>
</protein>
<dbReference type="AlphaFoldDB" id="A0A380B6A4"/>
<dbReference type="SUPFAM" id="SSF56672">
    <property type="entry name" value="DNA/RNA polymerases"/>
    <property type="match status" value="1"/>
</dbReference>
<dbReference type="InterPro" id="IPR000123">
    <property type="entry name" value="Reverse_transcriptase_msDNA"/>
</dbReference>
<dbReference type="RefSeq" id="WP_115406967.1">
    <property type="nucleotide sequence ID" value="NZ_UGYV01000001.1"/>
</dbReference>
<dbReference type="GO" id="GO:0051607">
    <property type="term" value="P:defense response to virus"/>
    <property type="evidence" value="ECO:0007669"/>
    <property type="project" value="UniProtKB-KW"/>
</dbReference>
<accession>A0A380B6A4</accession>
<dbReference type="PANTHER" id="PTHR34047">
    <property type="entry name" value="NUCLEAR INTRON MATURASE 1, MITOCHONDRIAL-RELATED"/>
    <property type="match status" value="1"/>
</dbReference>
<keyword evidence="2" id="KW-0808">Transferase</keyword>
<keyword evidence="5" id="KW-0460">Magnesium</keyword>
<dbReference type="InterPro" id="IPR051083">
    <property type="entry name" value="GrpII_Intron_Splice-Mob/Def"/>
</dbReference>
<evidence type="ECO:0000256" key="7">
    <source>
        <dbReference type="ARBA" id="ARBA00023118"/>
    </source>
</evidence>
<proteinExistence type="inferred from homology"/>
<dbReference type="Pfam" id="PF00078">
    <property type="entry name" value="RVT_1"/>
    <property type="match status" value="1"/>
</dbReference>
<dbReference type="Proteomes" id="UP000255061">
    <property type="component" value="Unassembled WGS sequence"/>
</dbReference>